<organism evidence="4 5">
    <name type="scientific">Ruegeria arenilitoris</name>
    <dbReference type="NCBI Taxonomy" id="1173585"/>
    <lineage>
        <taxon>Bacteria</taxon>
        <taxon>Pseudomonadati</taxon>
        <taxon>Pseudomonadota</taxon>
        <taxon>Alphaproteobacteria</taxon>
        <taxon>Rhodobacterales</taxon>
        <taxon>Roseobacteraceae</taxon>
        <taxon>Ruegeria</taxon>
    </lineage>
</organism>
<feature type="transmembrane region" description="Helical" evidence="2">
    <location>
        <begin position="281"/>
        <end position="299"/>
    </location>
</feature>
<dbReference type="InterPro" id="IPR025738">
    <property type="entry name" value="BatD"/>
</dbReference>
<evidence type="ECO:0000256" key="2">
    <source>
        <dbReference type="SAM" id="Phobius"/>
    </source>
</evidence>
<dbReference type="OrthoDB" id="7699970at2"/>
<keyword evidence="5" id="KW-1185">Reference proteome</keyword>
<dbReference type="Proteomes" id="UP000202485">
    <property type="component" value="Unassembled WGS sequence"/>
</dbReference>
<keyword evidence="3" id="KW-0732">Signal</keyword>
<keyword evidence="2" id="KW-0812">Transmembrane</keyword>
<proteinExistence type="predicted"/>
<dbReference type="AlphaFoldDB" id="A0A238JWY1"/>
<keyword evidence="2" id="KW-1133">Transmembrane helix</keyword>
<sequence length="408" mass="45225">MRYLALLMLLLCPAQVLAQATDIQPRVTIEVPEDPTIVGQPAIVRLKVLVPTYMPNPPVFPSLEQENLLVRLPDRASGPVSESVEGETWSGVQRSYRLYPLAPGTYDFAAAEVQVTFAEPETNDPVQVPVPLPAVRLTVEVPDAARGLDPLIIADGFELTQEIEGDTSLNTGDALTRTLTAKITGTTPIMIPPLLPEIEGPLLRAYPNEPRLSETEDRGVLSGQRTDRVTYVAQDGGQTQLPAVEIDWFNLKTNKVETARADPVDLVLAPPPWRPPDRETVLRLVGYFIIGIAILWLVFRRLHPVIKARWAEARQSRLASAAHAFSELKQAVRQQDLARAYQTLEGWKRRLPDPPDTAEFEASLAEIGASRYGGGERHAENWTKVREGLDRIARPRRHSQSALPQLNP</sequence>
<dbReference type="PANTHER" id="PTHR40940:SF1">
    <property type="entry name" value="PROTEIN BATD"/>
    <property type="match status" value="1"/>
</dbReference>
<name>A0A238JWY1_9RHOB</name>
<feature type="chain" id="PRO_5012330820" description="Oxygen tolerance" evidence="3">
    <location>
        <begin position="19"/>
        <end position="408"/>
    </location>
</feature>
<dbReference type="RefSeq" id="WP_093962144.1">
    <property type="nucleotide sequence ID" value="NZ_FXYG01000001.1"/>
</dbReference>
<evidence type="ECO:0000256" key="1">
    <source>
        <dbReference type="SAM" id="MobiDB-lite"/>
    </source>
</evidence>
<gene>
    <name evidence="4" type="ORF">RUA8715_00596</name>
</gene>
<protein>
    <recommendedName>
        <fullName evidence="6">Oxygen tolerance</fullName>
    </recommendedName>
</protein>
<evidence type="ECO:0000256" key="3">
    <source>
        <dbReference type="SAM" id="SignalP"/>
    </source>
</evidence>
<evidence type="ECO:0000313" key="4">
    <source>
        <dbReference type="EMBL" id="SMX34717.1"/>
    </source>
</evidence>
<evidence type="ECO:0000313" key="5">
    <source>
        <dbReference type="Proteomes" id="UP000202485"/>
    </source>
</evidence>
<feature type="signal peptide" evidence="3">
    <location>
        <begin position="1"/>
        <end position="18"/>
    </location>
</feature>
<evidence type="ECO:0008006" key="6">
    <source>
        <dbReference type="Google" id="ProtNLM"/>
    </source>
</evidence>
<dbReference type="EMBL" id="FXYG01000001">
    <property type="protein sequence ID" value="SMX34717.1"/>
    <property type="molecule type" value="Genomic_DNA"/>
</dbReference>
<feature type="region of interest" description="Disordered" evidence="1">
    <location>
        <begin position="388"/>
        <end position="408"/>
    </location>
</feature>
<accession>A0A238JWY1</accession>
<keyword evidence="2" id="KW-0472">Membrane</keyword>
<dbReference type="PANTHER" id="PTHR40940">
    <property type="entry name" value="PROTEIN BATD-RELATED"/>
    <property type="match status" value="1"/>
</dbReference>
<reference evidence="5" key="1">
    <citation type="submission" date="2017-05" db="EMBL/GenBank/DDBJ databases">
        <authorList>
            <person name="Rodrigo-Torres L."/>
            <person name="Arahal R. D."/>
            <person name="Lucena T."/>
        </authorList>
    </citation>
    <scope>NUCLEOTIDE SEQUENCE [LARGE SCALE GENOMIC DNA]</scope>
    <source>
        <strain evidence="5">CECT 8715</strain>
    </source>
</reference>